<proteinExistence type="predicted"/>
<dbReference type="Pfam" id="PF14273">
    <property type="entry name" value="DUF4360"/>
    <property type="match status" value="1"/>
</dbReference>
<evidence type="ECO:0008006" key="4">
    <source>
        <dbReference type="Google" id="ProtNLM"/>
    </source>
</evidence>
<keyword evidence="3" id="KW-1185">Reference proteome</keyword>
<reference evidence="2" key="1">
    <citation type="submission" date="2022-11" db="EMBL/GenBank/DDBJ databases">
        <authorList>
            <person name="Scott C."/>
            <person name="Bruce N."/>
        </authorList>
    </citation>
    <scope>NUCLEOTIDE SEQUENCE</scope>
</reference>
<evidence type="ECO:0000313" key="3">
    <source>
        <dbReference type="Proteomes" id="UP000838763"/>
    </source>
</evidence>
<dbReference type="AlphaFoldDB" id="A0A9P1GZX7"/>
<keyword evidence="1" id="KW-0732">Signal</keyword>
<protein>
    <recommendedName>
        <fullName evidence="4">DUF4360 domain-containing protein</fullName>
    </recommendedName>
</protein>
<comment type="caution">
    <text evidence="2">The sequence shown here is derived from an EMBL/GenBank/DDBJ whole genome shotgun (WGS) entry which is preliminary data.</text>
</comment>
<evidence type="ECO:0000313" key="2">
    <source>
        <dbReference type="EMBL" id="CAI4214015.1"/>
    </source>
</evidence>
<dbReference type="EMBL" id="CALLCH030000010">
    <property type="protein sequence ID" value="CAI4214015.1"/>
    <property type="molecule type" value="Genomic_DNA"/>
</dbReference>
<organism evidence="2 3">
    <name type="scientific">Parascedosporium putredinis</name>
    <dbReference type="NCBI Taxonomy" id="1442378"/>
    <lineage>
        <taxon>Eukaryota</taxon>
        <taxon>Fungi</taxon>
        <taxon>Dikarya</taxon>
        <taxon>Ascomycota</taxon>
        <taxon>Pezizomycotina</taxon>
        <taxon>Sordariomycetes</taxon>
        <taxon>Hypocreomycetidae</taxon>
        <taxon>Microascales</taxon>
        <taxon>Microascaceae</taxon>
        <taxon>Parascedosporium</taxon>
    </lineage>
</organism>
<name>A0A9P1GZX7_9PEZI</name>
<gene>
    <name evidence="2" type="ORF">PPNO1_LOCUS3750</name>
</gene>
<sequence length="203" mass="22119">MHPRVLLAFLGLAVTATVGTTTVDEIKIINTRFVGSGCPKHPIVDLTSDDRIELSLAPFSIAVGSKSSKLKDQVECLVEFEISHPANRQVRLHDTTVVGAISADGDVSAQLSVTTNLGKDKADYTRSISNSKDKKVKLFFSEYLRPEEQGRAAGCGETKTRLVLDTSLHLSTKNAHIGGKLSLEEVNNRVDFTHELNLAWTDC</sequence>
<dbReference type="InterPro" id="IPR025649">
    <property type="entry name" value="DUF4360"/>
</dbReference>
<feature type="chain" id="PRO_5040134439" description="DUF4360 domain-containing protein" evidence="1">
    <location>
        <begin position="20"/>
        <end position="203"/>
    </location>
</feature>
<feature type="signal peptide" evidence="1">
    <location>
        <begin position="1"/>
        <end position="19"/>
    </location>
</feature>
<accession>A0A9P1GZX7</accession>
<dbReference type="Proteomes" id="UP000838763">
    <property type="component" value="Unassembled WGS sequence"/>
</dbReference>
<evidence type="ECO:0000256" key="1">
    <source>
        <dbReference type="SAM" id="SignalP"/>
    </source>
</evidence>